<feature type="domain" description="Sec23/Sec24 trunk" evidence="15">
    <location>
        <begin position="317"/>
        <end position="553"/>
    </location>
</feature>
<keyword evidence="8" id="KW-0931">ER-Golgi transport</keyword>
<protein>
    <submittedName>
        <fullName evidence="18">Uncharacterized protein</fullName>
    </submittedName>
</protein>
<dbReference type="Gene3D" id="2.30.30.380">
    <property type="entry name" value="Zn-finger domain of Sec23/24"/>
    <property type="match status" value="1"/>
</dbReference>
<dbReference type="OrthoDB" id="49016at2759"/>
<evidence type="ECO:0000256" key="4">
    <source>
        <dbReference type="ARBA" id="ARBA00008334"/>
    </source>
</evidence>
<dbReference type="PANTHER" id="PTHR13803:SF39">
    <property type="entry name" value="SECRETORY 24AB, ISOFORM A"/>
    <property type="match status" value="1"/>
</dbReference>
<keyword evidence="6" id="KW-0963">Cytoplasm</keyword>
<keyword evidence="5" id="KW-0813">Transport</keyword>
<keyword evidence="7" id="KW-0256">Endoplasmic reticulum</keyword>
<keyword evidence="9" id="KW-0653">Protein transport</keyword>
<feature type="domain" description="Sec23/Sec24 beta-sandwich" evidence="17">
    <location>
        <begin position="562"/>
        <end position="653"/>
    </location>
</feature>
<feature type="domain" description="Sec23/Sec24 helical" evidence="16">
    <location>
        <begin position="664"/>
        <end position="761"/>
    </location>
</feature>
<feature type="domain" description="Gelsolin-like" evidence="13">
    <location>
        <begin position="791"/>
        <end position="835"/>
    </location>
</feature>
<dbReference type="GO" id="GO:0008270">
    <property type="term" value="F:zinc ion binding"/>
    <property type="evidence" value="ECO:0007669"/>
    <property type="project" value="InterPro"/>
</dbReference>
<dbReference type="EMBL" id="QEAM01000184">
    <property type="protein sequence ID" value="TPX44412.1"/>
    <property type="molecule type" value="Genomic_DNA"/>
</dbReference>
<dbReference type="InterPro" id="IPR007123">
    <property type="entry name" value="Gelsolin-like_dom"/>
</dbReference>
<dbReference type="SUPFAM" id="SSF81995">
    <property type="entry name" value="beta-sandwich domain of Sec23/24"/>
    <property type="match status" value="1"/>
</dbReference>
<dbReference type="GO" id="GO:0070971">
    <property type="term" value="C:endoplasmic reticulum exit site"/>
    <property type="evidence" value="ECO:0007669"/>
    <property type="project" value="TreeGrafter"/>
</dbReference>
<evidence type="ECO:0000256" key="11">
    <source>
        <dbReference type="ARBA" id="ARBA00023136"/>
    </source>
</evidence>
<dbReference type="InterPro" id="IPR006900">
    <property type="entry name" value="Sec23/24_helical_dom"/>
</dbReference>
<dbReference type="SUPFAM" id="SSF53300">
    <property type="entry name" value="vWA-like"/>
    <property type="match status" value="1"/>
</dbReference>
<dbReference type="Pfam" id="PF04811">
    <property type="entry name" value="Sec23_trunk"/>
    <property type="match status" value="1"/>
</dbReference>
<feature type="compositionally biased region" description="Low complexity" evidence="12">
    <location>
        <begin position="30"/>
        <end position="39"/>
    </location>
</feature>
<dbReference type="InterPro" id="IPR012990">
    <property type="entry name" value="Beta-sandwich_Sec23_24"/>
</dbReference>
<dbReference type="Gene3D" id="3.40.50.410">
    <property type="entry name" value="von Willebrand factor, type A domain"/>
    <property type="match status" value="1"/>
</dbReference>
<keyword evidence="10" id="KW-0333">Golgi apparatus</keyword>
<dbReference type="InterPro" id="IPR006896">
    <property type="entry name" value="Sec23/24_trunk_dom"/>
</dbReference>
<dbReference type="GO" id="GO:0090110">
    <property type="term" value="P:COPII-coated vesicle cargo loading"/>
    <property type="evidence" value="ECO:0007669"/>
    <property type="project" value="TreeGrafter"/>
</dbReference>
<evidence type="ECO:0000313" key="19">
    <source>
        <dbReference type="Proteomes" id="UP000320475"/>
    </source>
</evidence>
<dbReference type="InterPro" id="IPR036175">
    <property type="entry name" value="Sec23/24_helical_dom_sf"/>
</dbReference>
<dbReference type="Pfam" id="PF08033">
    <property type="entry name" value="Sec23_BS"/>
    <property type="match status" value="1"/>
</dbReference>
<dbReference type="AlphaFoldDB" id="A0A507CZ10"/>
<gene>
    <name evidence="18" type="ORF">SeLEV6574_g04523</name>
</gene>
<evidence type="ECO:0000259" key="16">
    <source>
        <dbReference type="Pfam" id="PF04815"/>
    </source>
</evidence>
<proteinExistence type="inferred from homology"/>
<dbReference type="VEuPathDB" id="FungiDB:SeMB42_g02938"/>
<dbReference type="Gene3D" id="1.20.120.730">
    <property type="entry name" value="Sec23/Sec24 helical domain"/>
    <property type="match status" value="1"/>
</dbReference>
<dbReference type="InterPro" id="IPR041742">
    <property type="entry name" value="Sec24-like_trunk_dom"/>
</dbReference>
<comment type="similarity">
    <text evidence="4">Belongs to the SEC23/SEC24 family. SEC24 subfamily.</text>
</comment>
<organism evidence="18 19">
    <name type="scientific">Synchytrium endobioticum</name>
    <dbReference type="NCBI Taxonomy" id="286115"/>
    <lineage>
        <taxon>Eukaryota</taxon>
        <taxon>Fungi</taxon>
        <taxon>Fungi incertae sedis</taxon>
        <taxon>Chytridiomycota</taxon>
        <taxon>Chytridiomycota incertae sedis</taxon>
        <taxon>Chytridiomycetes</taxon>
        <taxon>Synchytriales</taxon>
        <taxon>Synchytriaceae</taxon>
        <taxon>Synchytrium</taxon>
    </lineage>
</organism>
<evidence type="ECO:0000256" key="9">
    <source>
        <dbReference type="ARBA" id="ARBA00022927"/>
    </source>
</evidence>
<keyword evidence="11" id="KW-0472">Membrane</keyword>
<dbReference type="GO" id="GO:0030127">
    <property type="term" value="C:COPII vesicle coat"/>
    <property type="evidence" value="ECO:0007669"/>
    <property type="project" value="InterPro"/>
</dbReference>
<comment type="caution">
    <text evidence="18">The sequence shown here is derived from an EMBL/GenBank/DDBJ whole genome shotgun (WGS) entry which is preliminary data.</text>
</comment>
<accession>A0A507CZ10</accession>
<evidence type="ECO:0000256" key="1">
    <source>
        <dbReference type="ARBA" id="ARBA00004394"/>
    </source>
</evidence>
<dbReference type="Proteomes" id="UP000320475">
    <property type="component" value="Unassembled WGS sequence"/>
</dbReference>
<dbReference type="InterPro" id="IPR036174">
    <property type="entry name" value="Znf_Sec23_Sec24_sf"/>
</dbReference>
<evidence type="ECO:0000259" key="15">
    <source>
        <dbReference type="Pfam" id="PF04811"/>
    </source>
</evidence>
<dbReference type="GO" id="GO:0000139">
    <property type="term" value="C:Golgi membrane"/>
    <property type="evidence" value="ECO:0007669"/>
    <property type="project" value="UniProtKB-SubCell"/>
</dbReference>
<dbReference type="Pfam" id="PF04810">
    <property type="entry name" value="zf-Sec23_Sec24"/>
    <property type="match status" value="1"/>
</dbReference>
<evidence type="ECO:0000256" key="3">
    <source>
        <dbReference type="ARBA" id="ARBA00004586"/>
    </source>
</evidence>
<dbReference type="Pfam" id="PF04815">
    <property type="entry name" value="Sec23_helical"/>
    <property type="match status" value="1"/>
</dbReference>
<dbReference type="GO" id="GO:0006886">
    <property type="term" value="P:intracellular protein transport"/>
    <property type="evidence" value="ECO:0007669"/>
    <property type="project" value="InterPro"/>
</dbReference>
<dbReference type="CDD" id="cd01479">
    <property type="entry name" value="Sec24-like"/>
    <property type="match status" value="1"/>
</dbReference>
<feature type="domain" description="Zinc finger Sec23/Sec24-type" evidence="14">
    <location>
        <begin position="243"/>
        <end position="280"/>
    </location>
</feature>
<dbReference type="SUPFAM" id="SSF81811">
    <property type="entry name" value="Helical domain of Sec23/24"/>
    <property type="match status" value="1"/>
</dbReference>
<feature type="compositionally biased region" description="Low complexity" evidence="12">
    <location>
        <begin position="55"/>
        <end position="73"/>
    </location>
</feature>
<evidence type="ECO:0000256" key="7">
    <source>
        <dbReference type="ARBA" id="ARBA00022824"/>
    </source>
</evidence>
<evidence type="ECO:0000259" key="13">
    <source>
        <dbReference type="Pfam" id="PF00626"/>
    </source>
</evidence>
<comment type="subcellular location">
    <subcellularLocation>
        <location evidence="2">Cytoplasm</location>
    </subcellularLocation>
    <subcellularLocation>
        <location evidence="3">Endoplasmic reticulum membrane</location>
    </subcellularLocation>
    <subcellularLocation>
        <location evidence="1">Golgi apparatus membrane</location>
    </subcellularLocation>
</comment>
<evidence type="ECO:0000256" key="8">
    <source>
        <dbReference type="ARBA" id="ARBA00022892"/>
    </source>
</evidence>
<name>A0A507CZ10_9FUNG</name>
<evidence type="ECO:0000256" key="2">
    <source>
        <dbReference type="ARBA" id="ARBA00004496"/>
    </source>
</evidence>
<evidence type="ECO:0000256" key="5">
    <source>
        <dbReference type="ARBA" id="ARBA00022448"/>
    </source>
</evidence>
<dbReference type="Gene3D" id="2.60.40.1670">
    <property type="entry name" value="beta-sandwich domain of Sec23/24"/>
    <property type="match status" value="1"/>
</dbReference>
<dbReference type="InterPro" id="IPR006895">
    <property type="entry name" value="Znf_Sec23_Sec24"/>
</dbReference>
<dbReference type="GO" id="GO:0005789">
    <property type="term" value="C:endoplasmic reticulum membrane"/>
    <property type="evidence" value="ECO:0007669"/>
    <property type="project" value="UniProtKB-SubCell"/>
</dbReference>
<dbReference type="SUPFAM" id="SSF82919">
    <property type="entry name" value="Zn-finger domain of Sec23/24"/>
    <property type="match status" value="1"/>
</dbReference>
<sequence>MKDLNANPRPAVDTQYRPKKFSRRNTAQTSRSSMMQQQRGYGQPLAYGQPTQPAYGQPVGMQQQPGYGQPQPYGHPIQPTYGQPVGMQQQPGYGQPQPYGQPIQPTYGQPVGMQQQGYVQPRPADMNAMANTFGNMGLGGPPGYTGVLDQNRGPVGYNLLGGTPLIGELLKPPPPVMIAPTASVSGAPTSNCEPSYKRCTMGAVPQTLQLLNRSKMPFALIISPYRNIHPTEAPVPVVNPETIVRCRRCRTYINPWIQFVDQGTRWKCNLCFLANEVPQFFDYDMETRQPVDRLKRPELTHAVVEFVASQEYMVRPPPPVVMLFVIDVTYTAIQSGMVATAARIILESLDSIPNTDDRTKVGFITVDSTIHFYNLNALLTEPQMLVVSDLEDVFLPQPDDLLVNLTECRQIVETLLKRIPEMFASTQNVQNALGPALQAASKLINPIGGKIICLQASLPTLHAGALKPREDIKLFGTPKESTLLQPCIPFYKTLAVDCSRAQVSIDLFLFSGHYMDISTLSGCAKYTGGSVYYHPNFNASKSEDALKFTKELSHFLGRPIGLEAVLRVRATKGIYEELPFLGIKMTAFHGNFFLRSTDLLALPNVSPDHAYGVEMSIEENLAPGICCFQTAVLHTSSNGERRIRVSTLALPVTTSLADLFSSADQYALASILAKKGVDRVLSSRLEDAREAILNKLIDIISVFKSNFTTSGQSVQLLLPENLKMLPMLVMGLIKNLGFRQATNIPSDLRQYILGLLYAVSTDYNTIMIAPRLYSLHTMEEEAGCTGSDGETIMPRMINLSSERLDRSGMFLLENGLEIILWVGRAIPPEMVQAVFDRPSYDALTFGKFTLPLLQNNASVRINNIINSIRQARLIDNTTHPSITIVKEDGTDPALRTAFLSHLIEDRMDGHPSYPQFLTNLHEAVSKVSSA</sequence>
<evidence type="ECO:0000259" key="17">
    <source>
        <dbReference type="Pfam" id="PF08033"/>
    </source>
</evidence>
<dbReference type="SUPFAM" id="SSF82754">
    <property type="entry name" value="C-terminal, gelsolin-like domain of Sec23/24"/>
    <property type="match status" value="1"/>
</dbReference>
<evidence type="ECO:0000259" key="14">
    <source>
        <dbReference type="Pfam" id="PF04810"/>
    </source>
</evidence>
<evidence type="ECO:0000313" key="18">
    <source>
        <dbReference type="EMBL" id="TPX44412.1"/>
    </source>
</evidence>
<dbReference type="Pfam" id="PF00626">
    <property type="entry name" value="Gelsolin"/>
    <property type="match status" value="1"/>
</dbReference>
<dbReference type="InterPro" id="IPR050550">
    <property type="entry name" value="SEC23_SEC24_subfamily"/>
</dbReference>
<dbReference type="PANTHER" id="PTHR13803">
    <property type="entry name" value="SEC24-RELATED PROTEIN"/>
    <property type="match status" value="1"/>
</dbReference>
<dbReference type="InterPro" id="IPR029006">
    <property type="entry name" value="ADF-H/Gelsolin-like_dom_sf"/>
</dbReference>
<reference evidence="18 19" key="1">
    <citation type="journal article" date="2019" name="Sci. Rep.">
        <title>Comparative genomics of chytrid fungi reveal insights into the obligate biotrophic and pathogenic lifestyle of Synchytrium endobioticum.</title>
        <authorList>
            <person name="van de Vossenberg B.T.L.H."/>
            <person name="Warris S."/>
            <person name="Nguyen H.D.T."/>
            <person name="van Gent-Pelzer M.P.E."/>
            <person name="Joly D.L."/>
            <person name="van de Geest H.C."/>
            <person name="Bonants P.J.M."/>
            <person name="Smith D.S."/>
            <person name="Levesque C.A."/>
            <person name="van der Lee T.A.J."/>
        </authorList>
    </citation>
    <scope>NUCLEOTIDE SEQUENCE [LARGE SCALE GENOMIC DNA]</scope>
    <source>
        <strain evidence="18 19">LEV6574</strain>
    </source>
</reference>
<dbReference type="GO" id="GO:0000149">
    <property type="term" value="F:SNARE binding"/>
    <property type="evidence" value="ECO:0007669"/>
    <property type="project" value="TreeGrafter"/>
</dbReference>
<evidence type="ECO:0000256" key="10">
    <source>
        <dbReference type="ARBA" id="ARBA00023034"/>
    </source>
</evidence>
<dbReference type="InterPro" id="IPR036180">
    <property type="entry name" value="Gelsolin-like_dom_sf"/>
</dbReference>
<feature type="region of interest" description="Disordered" evidence="12">
    <location>
        <begin position="1"/>
        <end position="73"/>
    </location>
</feature>
<evidence type="ECO:0000256" key="12">
    <source>
        <dbReference type="SAM" id="MobiDB-lite"/>
    </source>
</evidence>
<dbReference type="InterPro" id="IPR036465">
    <property type="entry name" value="vWFA_dom_sf"/>
</dbReference>
<evidence type="ECO:0000256" key="6">
    <source>
        <dbReference type="ARBA" id="ARBA00022490"/>
    </source>
</evidence>
<dbReference type="Gene3D" id="3.40.20.10">
    <property type="entry name" value="Severin"/>
    <property type="match status" value="1"/>
</dbReference>